<evidence type="ECO:0000313" key="3">
    <source>
        <dbReference type="EMBL" id="KHM51317.1"/>
    </source>
</evidence>
<dbReference type="EC" id="7.1.1.-" evidence="2"/>
<keyword evidence="2" id="KW-1003">Cell membrane</keyword>
<reference evidence="3 4" key="1">
    <citation type="journal article" date="2013" name="PLoS ONE">
        <title>Identification and characterization of three novel lipases belonging to families II and V from Anaerovibrio lipolyticus 5ST.</title>
        <authorList>
            <person name="Prive F."/>
            <person name="Kaderbhai N.N."/>
            <person name="Girdwood S."/>
            <person name="Worgan H.J."/>
            <person name="Pinloche E."/>
            <person name="Scollan N.D."/>
            <person name="Huws S.A."/>
            <person name="Newbold C.J."/>
        </authorList>
    </citation>
    <scope>NUCLEOTIDE SEQUENCE [LARGE SCALE GENOMIC DNA]</scope>
    <source>
        <strain evidence="3 4">5S</strain>
    </source>
</reference>
<proteinExistence type="inferred from homology"/>
<feature type="transmembrane region" description="Helical" evidence="2">
    <location>
        <begin position="30"/>
        <end position="49"/>
    </location>
</feature>
<keyword evidence="2" id="KW-0472">Membrane</keyword>
<comment type="subcellular location">
    <subcellularLocation>
        <location evidence="2">Cell membrane</location>
        <topology evidence="2">Multi-pass membrane protein</topology>
    </subcellularLocation>
</comment>
<dbReference type="Pfam" id="PF00499">
    <property type="entry name" value="Oxidored_q3"/>
    <property type="match status" value="1"/>
</dbReference>
<gene>
    <name evidence="3" type="ORF">NZ47_11275</name>
</gene>
<dbReference type="GO" id="GO:0048038">
    <property type="term" value="F:quinone binding"/>
    <property type="evidence" value="ECO:0007669"/>
    <property type="project" value="UniProtKB-UniRule"/>
</dbReference>
<organism evidence="3 4">
    <name type="scientific">Anaerovibrio lipolyticus</name>
    <dbReference type="NCBI Taxonomy" id="82374"/>
    <lineage>
        <taxon>Bacteria</taxon>
        <taxon>Bacillati</taxon>
        <taxon>Bacillota</taxon>
        <taxon>Negativicutes</taxon>
        <taxon>Selenomonadales</taxon>
        <taxon>Selenomonadaceae</taxon>
        <taxon>Anaerovibrio</taxon>
    </lineage>
</organism>
<dbReference type="GO" id="GO:0005886">
    <property type="term" value="C:plasma membrane"/>
    <property type="evidence" value="ECO:0007669"/>
    <property type="project" value="UniProtKB-SubCell"/>
</dbReference>
<keyword evidence="2" id="KW-1133">Transmembrane helix</keyword>
<feature type="transmembrane region" description="Helical" evidence="2">
    <location>
        <begin position="95"/>
        <end position="119"/>
    </location>
</feature>
<dbReference type="PANTHER" id="PTHR33269:SF17">
    <property type="entry name" value="NADH-UBIQUINONE OXIDOREDUCTASE CHAIN 6"/>
    <property type="match status" value="1"/>
</dbReference>
<feature type="transmembrane region" description="Helical" evidence="2">
    <location>
        <begin position="139"/>
        <end position="161"/>
    </location>
</feature>
<comment type="function">
    <text evidence="2">NDH-1 shuttles electrons from NADH, via FMN and iron-sulfur (Fe-S) centers, to quinones in the respiratory chain. Couples the redox reaction to proton translocation (for every two electrons transferred, four hydrogen ions are translocated across the cytoplasmic membrane), and thus conserves the redox energy in a proton gradient.</text>
</comment>
<keyword evidence="2" id="KW-0812">Transmembrane</keyword>
<feature type="transmembrane region" description="Helical" evidence="2">
    <location>
        <begin position="6"/>
        <end position="25"/>
    </location>
</feature>
<dbReference type="EMBL" id="JSCE01000209">
    <property type="protein sequence ID" value="KHM51317.1"/>
    <property type="molecule type" value="Genomic_DNA"/>
</dbReference>
<feature type="transmembrane region" description="Helical" evidence="2">
    <location>
        <begin position="61"/>
        <end position="79"/>
    </location>
</feature>
<protein>
    <recommendedName>
        <fullName evidence="2">NADH-quinone oxidoreductase subunit J</fullName>
        <ecNumber evidence="2">7.1.1.-</ecNumber>
    </recommendedName>
</protein>
<comment type="caution">
    <text evidence="3">The sequence shown here is derived from an EMBL/GenBank/DDBJ whole genome shotgun (WGS) entry which is preliminary data.</text>
</comment>
<evidence type="ECO:0000256" key="2">
    <source>
        <dbReference type="RuleBase" id="RU004429"/>
    </source>
</evidence>
<dbReference type="STRING" id="82374.NZ47_11275"/>
<evidence type="ECO:0000256" key="1">
    <source>
        <dbReference type="ARBA" id="ARBA00005698"/>
    </source>
</evidence>
<comment type="catalytic activity">
    <reaction evidence="2">
        <text>a quinone + NADH + 5 H(+)(in) = a quinol + NAD(+) + 4 H(+)(out)</text>
        <dbReference type="Rhea" id="RHEA:57888"/>
        <dbReference type="ChEBI" id="CHEBI:15378"/>
        <dbReference type="ChEBI" id="CHEBI:24646"/>
        <dbReference type="ChEBI" id="CHEBI:57540"/>
        <dbReference type="ChEBI" id="CHEBI:57945"/>
        <dbReference type="ChEBI" id="CHEBI:132124"/>
    </reaction>
</comment>
<dbReference type="eggNOG" id="COG0839">
    <property type="taxonomic scope" value="Bacteria"/>
</dbReference>
<dbReference type="Proteomes" id="UP000030993">
    <property type="component" value="Unassembled WGS sequence"/>
</dbReference>
<evidence type="ECO:0000313" key="4">
    <source>
        <dbReference type="Proteomes" id="UP000030993"/>
    </source>
</evidence>
<dbReference type="RefSeq" id="WP_039210726.1">
    <property type="nucleotide sequence ID" value="NZ_CAMKSO010000017.1"/>
</dbReference>
<keyword evidence="4" id="KW-1185">Reference proteome</keyword>
<dbReference type="AlphaFoldDB" id="A0A0B2JZF1"/>
<dbReference type="GO" id="GO:0008137">
    <property type="term" value="F:NADH dehydrogenase (ubiquinone) activity"/>
    <property type="evidence" value="ECO:0007669"/>
    <property type="project" value="UniProtKB-UniRule"/>
</dbReference>
<dbReference type="Gene3D" id="1.20.120.1200">
    <property type="entry name" value="NADH-ubiquinone/plastoquinone oxidoreductase chain 6, subunit NuoJ"/>
    <property type="match status" value="1"/>
</dbReference>
<dbReference type="PANTHER" id="PTHR33269">
    <property type="entry name" value="NADH-UBIQUINONE OXIDOREDUCTASE CHAIN 6"/>
    <property type="match status" value="1"/>
</dbReference>
<name>A0A0B2JZF1_9FIRM</name>
<dbReference type="InterPro" id="IPR042106">
    <property type="entry name" value="Nuo/plastoQ_OxRdtase_6_NuoJ"/>
</dbReference>
<sequence length="167" mass="17481">MNEMISTLVFYAMAMVILGTALGVVMSRNLVHSALLMTACFIGVGMLFFYLDADFLGAMEFMLYSGGVAILVVMGVMLTKRHDGPPGNPFNNNTILALGGAGLFVLVMIGVVISTPAPAGGYVSPDTVNELADMMLNKYILPFEIAATLLLAALVGAIILAKGDGEA</sequence>
<keyword evidence="2" id="KW-0874">Quinone</keyword>
<keyword evidence="2" id="KW-0520">NAD</keyword>
<comment type="similarity">
    <text evidence="1 2">Belongs to the complex I subunit 6 family.</text>
</comment>
<accession>A0A0B2JZF1</accession>
<dbReference type="InterPro" id="IPR001457">
    <property type="entry name" value="NADH_UbQ/plastoQ_OxRdtase_su6"/>
</dbReference>